<organism evidence="6 7">
    <name type="scientific">Leptomonas seymouri</name>
    <dbReference type="NCBI Taxonomy" id="5684"/>
    <lineage>
        <taxon>Eukaryota</taxon>
        <taxon>Discoba</taxon>
        <taxon>Euglenozoa</taxon>
        <taxon>Kinetoplastea</taxon>
        <taxon>Metakinetoplastina</taxon>
        <taxon>Trypanosomatida</taxon>
        <taxon>Trypanosomatidae</taxon>
        <taxon>Leishmaniinae</taxon>
        <taxon>Leptomonas</taxon>
    </lineage>
</organism>
<dbReference type="PANTHER" id="PTHR47267:SF5">
    <property type="entry name" value="DEHALOGENASE-LIKE HYDROLASE, PUTATIVE-RELATED"/>
    <property type="match status" value="1"/>
</dbReference>
<dbReference type="OMA" id="MPHLTYK"/>
<evidence type="ECO:0000256" key="5">
    <source>
        <dbReference type="ARBA" id="ARBA00034778"/>
    </source>
</evidence>
<dbReference type="GO" id="GO:0046872">
    <property type="term" value="F:metal ion binding"/>
    <property type="evidence" value="ECO:0007669"/>
    <property type="project" value="UniProtKB-KW"/>
</dbReference>
<evidence type="ECO:0000313" key="6">
    <source>
        <dbReference type="EMBL" id="KPI88843.1"/>
    </source>
</evidence>
<evidence type="ECO:0000313" key="7">
    <source>
        <dbReference type="Proteomes" id="UP000038009"/>
    </source>
</evidence>
<comment type="cofactor">
    <cofactor evidence="1">
        <name>Mg(2+)</name>
        <dbReference type="ChEBI" id="CHEBI:18420"/>
    </cofactor>
</comment>
<dbReference type="SFLD" id="SFLDS00003">
    <property type="entry name" value="Haloacid_Dehalogenase"/>
    <property type="match status" value="1"/>
</dbReference>
<keyword evidence="3 6" id="KW-0378">Hydrolase</keyword>
<evidence type="ECO:0000256" key="2">
    <source>
        <dbReference type="ARBA" id="ARBA00022723"/>
    </source>
</evidence>
<dbReference type="PROSITE" id="PS01229">
    <property type="entry name" value="COF_2"/>
    <property type="match status" value="1"/>
</dbReference>
<dbReference type="OrthoDB" id="27226at2759"/>
<comment type="similarity">
    <text evidence="5">Belongs to the HAD-like hydrolase superfamily. Cof family.</text>
</comment>
<dbReference type="Pfam" id="PF08282">
    <property type="entry name" value="Hydrolase_3"/>
    <property type="match status" value="1"/>
</dbReference>
<sequence>MPIKAVFVDMDGTLFNSEHTISPRTIAAIHAVKEKGAYLIVATGRPFPDVFGNLDKASLQPDFIVTSNGSRIHDAKRSIVFQCDLSEEAVCRIFQLSPYLSEEGFVDTAAQKRQIYYNVNCNDRWFTNECLASVRAAFHPSFLYEQVDPMACTPESLKGTHSMWVRGMHADLQCVKNFIDREFAGIVSCTFALPHILDVFPAGMNKGVAMARVCENLGIKHSETIAFGDGMNDLQMLHAAGQGYVMGNAAPMVKAAAKDLPVIDSNNEEGVAKKLEDLLAAGSF</sequence>
<keyword evidence="2" id="KW-0479">Metal-binding</keyword>
<accession>A0A0N1I9R7</accession>
<dbReference type="NCBIfam" id="TIGR00099">
    <property type="entry name" value="Cof-subfamily"/>
    <property type="match status" value="1"/>
</dbReference>
<dbReference type="InterPro" id="IPR000150">
    <property type="entry name" value="Cof"/>
</dbReference>
<gene>
    <name evidence="6" type="ORF">ABL78_2037</name>
</gene>
<evidence type="ECO:0000256" key="3">
    <source>
        <dbReference type="ARBA" id="ARBA00022801"/>
    </source>
</evidence>
<dbReference type="PANTHER" id="PTHR47267">
    <property type="match status" value="1"/>
</dbReference>
<dbReference type="Proteomes" id="UP000038009">
    <property type="component" value="Unassembled WGS sequence"/>
</dbReference>
<dbReference type="Gene3D" id="3.40.50.1000">
    <property type="entry name" value="HAD superfamily/HAD-like"/>
    <property type="match status" value="1"/>
</dbReference>
<dbReference type="CDD" id="cd07516">
    <property type="entry name" value="HAD_Pase"/>
    <property type="match status" value="1"/>
</dbReference>
<reference evidence="6 7" key="1">
    <citation type="journal article" date="2015" name="PLoS Pathog.">
        <title>Leptomonas seymouri: Adaptations to the Dixenous Life Cycle Analyzed by Genome Sequencing, Transcriptome Profiling and Co-infection with Leishmania donovani.</title>
        <authorList>
            <person name="Kraeva N."/>
            <person name="Butenko A."/>
            <person name="Hlavacova J."/>
            <person name="Kostygov A."/>
            <person name="Myskova J."/>
            <person name="Grybchuk D."/>
            <person name="Lestinova T."/>
            <person name="Votypka J."/>
            <person name="Volf P."/>
            <person name="Opperdoes F."/>
            <person name="Flegontov P."/>
            <person name="Lukes J."/>
            <person name="Yurchenko V."/>
        </authorList>
    </citation>
    <scope>NUCLEOTIDE SEQUENCE [LARGE SCALE GENOMIC DNA]</scope>
    <source>
        <strain evidence="6 7">ATCC 30220</strain>
    </source>
</reference>
<dbReference type="SFLD" id="SFLDG01140">
    <property type="entry name" value="C2.B:_Phosphomannomutase_and_P"/>
    <property type="match status" value="1"/>
</dbReference>
<dbReference type="SUPFAM" id="SSF56784">
    <property type="entry name" value="HAD-like"/>
    <property type="match status" value="1"/>
</dbReference>
<dbReference type="InterPro" id="IPR006379">
    <property type="entry name" value="HAD-SF_hydro_IIB"/>
</dbReference>
<dbReference type="EMBL" id="LJSK01000038">
    <property type="protein sequence ID" value="KPI88843.1"/>
    <property type="molecule type" value="Genomic_DNA"/>
</dbReference>
<dbReference type="GO" id="GO:0016787">
    <property type="term" value="F:hydrolase activity"/>
    <property type="evidence" value="ECO:0007669"/>
    <property type="project" value="UniProtKB-KW"/>
</dbReference>
<dbReference type="Gene3D" id="3.30.1240.10">
    <property type="match status" value="1"/>
</dbReference>
<dbReference type="AlphaFoldDB" id="A0A0N1I9R7"/>
<keyword evidence="7" id="KW-1185">Reference proteome</keyword>
<dbReference type="InterPro" id="IPR023214">
    <property type="entry name" value="HAD_sf"/>
</dbReference>
<evidence type="ECO:0000256" key="4">
    <source>
        <dbReference type="ARBA" id="ARBA00022842"/>
    </source>
</evidence>
<name>A0A0N1I9R7_LEPSE</name>
<proteinExistence type="inferred from homology"/>
<keyword evidence="4" id="KW-0460">Magnesium</keyword>
<dbReference type="NCBIfam" id="TIGR01484">
    <property type="entry name" value="HAD-SF-IIB"/>
    <property type="match status" value="1"/>
</dbReference>
<comment type="caution">
    <text evidence="6">The sequence shown here is derived from an EMBL/GenBank/DDBJ whole genome shotgun (WGS) entry which is preliminary data.</text>
</comment>
<dbReference type="InterPro" id="IPR036412">
    <property type="entry name" value="HAD-like_sf"/>
</dbReference>
<evidence type="ECO:0000256" key="1">
    <source>
        <dbReference type="ARBA" id="ARBA00001946"/>
    </source>
</evidence>
<protein>
    <submittedName>
        <fullName evidence="6">Haloacid dehalogenase-like hydrolase-like protein</fullName>
    </submittedName>
</protein>
<dbReference type="VEuPathDB" id="TriTrypDB:Lsey_0038_0140"/>